<dbReference type="EMBL" id="QGMK01000116">
    <property type="protein sequence ID" value="TVY84120.1"/>
    <property type="molecule type" value="Genomic_DNA"/>
</dbReference>
<accession>A0A8T9CJ62</accession>
<feature type="chain" id="PRO_5035739209" evidence="8">
    <location>
        <begin position="17"/>
        <end position="260"/>
    </location>
</feature>
<feature type="domain" description="Heme haloperoxidase family profile" evidence="9">
    <location>
        <begin position="27"/>
        <end position="237"/>
    </location>
</feature>
<evidence type="ECO:0000256" key="6">
    <source>
        <dbReference type="ARBA" id="ARBA00023004"/>
    </source>
</evidence>
<evidence type="ECO:0000256" key="1">
    <source>
        <dbReference type="ARBA" id="ARBA00001970"/>
    </source>
</evidence>
<evidence type="ECO:0000256" key="3">
    <source>
        <dbReference type="ARBA" id="ARBA00022617"/>
    </source>
</evidence>
<feature type="signal peptide" evidence="8">
    <location>
        <begin position="1"/>
        <end position="16"/>
    </location>
</feature>
<evidence type="ECO:0000256" key="7">
    <source>
        <dbReference type="ARBA" id="ARBA00025795"/>
    </source>
</evidence>
<dbReference type="PANTHER" id="PTHR33577:SF9">
    <property type="entry name" value="PEROXIDASE STCC"/>
    <property type="match status" value="1"/>
</dbReference>
<dbReference type="Proteomes" id="UP000469558">
    <property type="component" value="Unassembled WGS sequence"/>
</dbReference>
<comment type="caution">
    <text evidence="10">The sequence shown here is derived from an EMBL/GenBank/DDBJ whole genome shotgun (WGS) entry which is preliminary data.</text>
</comment>
<keyword evidence="5" id="KW-0560">Oxidoreductase</keyword>
<dbReference type="SUPFAM" id="SSF47571">
    <property type="entry name" value="Cloroperoxidase"/>
    <property type="match status" value="1"/>
</dbReference>
<dbReference type="Gene3D" id="1.10.489.10">
    <property type="entry name" value="Chloroperoxidase-like"/>
    <property type="match status" value="1"/>
</dbReference>
<dbReference type="OrthoDB" id="407298at2759"/>
<evidence type="ECO:0000313" key="11">
    <source>
        <dbReference type="Proteomes" id="UP000469558"/>
    </source>
</evidence>
<evidence type="ECO:0000313" key="10">
    <source>
        <dbReference type="EMBL" id="TVY84120.1"/>
    </source>
</evidence>
<dbReference type="InterPro" id="IPR000028">
    <property type="entry name" value="Chloroperoxidase"/>
</dbReference>
<comment type="similarity">
    <text evidence="7">Belongs to the chloroperoxidase family.</text>
</comment>
<organism evidence="10 11">
    <name type="scientific">Lachnellula suecica</name>
    <dbReference type="NCBI Taxonomy" id="602035"/>
    <lineage>
        <taxon>Eukaryota</taxon>
        <taxon>Fungi</taxon>
        <taxon>Dikarya</taxon>
        <taxon>Ascomycota</taxon>
        <taxon>Pezizomycotina</taxon>
        <taxon>Leotiomycetes</taxon>
        <taxon>Helotiales</taxon>
        <taxon>Lachnaceae</taxon>
        <taxon>Lachnellula</taxon>
    </lineage>
</organism>
<reference evidence="10 11" key="1">
    <citation type="submission" date="2018-05" db="EMBL/GenBank/DDBJ databases">
        <title>Genome sequencing and assembly of the regulated plant pathogen Lachnellula willkommii and related sister species for the development of diagnostic species identification markers.</title>
        <authorList>
            <person name="Giroux E."/>
            <person name="Bilodeau G."/>
        </authorList>
    </citation>
    <scope>NUCLEOTIDE SEQUENCE [LARGE SCALE GENOMIC DNA]</scope>
    <source>
        <strain evidence="10 11">CBS 268.59</strain>
    </source>
</reference>
<comment type="cofactor">
    <cofactor evidence="1">
        <name>heme b</name>
        <dbReference type="ChEBI" id="CHEBI:60344"/>
    </cofactor>
</comment>
<proteinExistence type="inferred from homology"/>
<dbReference type="AlphaFoldDB" id="A0A8T9CJ62"/>
<gene>
    <name evidence="10" type="primary">stcC_5</name>
    <name evidence="10" type="ORF">LSUE1_G001864</name>
</gene>
<protein>
    <submittedName>
        <fullName evidence="10">Putative sterigmatocystin biosynthesis peroxidase</fullName>
    </submittedName>
</protein>
<evidence type="ECO:0000256" key="2">
    <source>
        <dbReference type="ARBA" id="ARBA00022559"/>
    </source>
</evidence>
<keyword evidence="6" id="KW-0408">Iron</keyword>
<evidence type="ECO:0000256" key="4">
    <source>
        <dbReference type="ARBA" id="ARBA00022723"/>
    </source>
</evidence>
<dbReference type="PROSITE" id="PS51405">
    <property type="entry name" value="HEME_HALOPEROXIDASE"/>
    <property type="match status" value="1"/>
</dbReference>
<keyword evidence="2 10" id="KW-0575">Peroxidase</keyword>
<dbReference type="GO" id="GO:0004601">
    <property type="term" value="F:peroxidase activity"/>
    <property type="evidence" value="ECO:0007669"/>
    <property type="project" value="UniProtKB-KW"/>
</dbReference>
<keyword evidence="11" id="KW-1185">Reference proteome</keyword>
<name>A0A8T9CJ62_9HELO</name>
<evidence type="ECO:0000256" key="8">
    <source>
        <dbReference type="SAM" id="SignalP"/>
    </source>
</evidence>
<dbReference type="InterPro" id="IPR036851">
    <property type="entry name" value="Chloroperoxidase-like_sf"/>
</dbReference>
<keyword evidence="3" id="KW-0349">Heme</keyword>
<keyword evidence="4" id="KW-0479">Metal-binding</keyword>
<dbReference type="Pfam" id="PF01328">
    <property type="entry name" value="Peroxidase_2"/>
    <property type="match status" value="1"/>
</dbReference>
<evidence type="ECO:0000256" key="5">
    <source>
        <dbReference type="ARBA" id="ARBA00023002"/>
    </source>
</evidence>
<keyword evidence="8" id="KW-0732">Signal</keyword>
<evidence type="ECO:0000259" key="9">
    <source>
        <dbReference type="PROSITE" id="PS51405"/>
    </source>
</evidence>
<dbReference type="PANTHER" id="PTHR33577">
    <property type="entry name" value="STERIGMATOCYSTIN BIOSYNTHESIS PEROXIDASE STCC-RELATED"/>
    <property type="match status" value="1"/>
</dbReference>
<sequence length="260" mass="28022">MRSIILTATFLAQVLALPTTSETSSDAPPPWVAPGPNDLRSPCPLLNSLANHNIIPHDGRNITISILETAFTKYINVGNDVAIGVGGPALLLSPMANSMSFDLTDIDKHNAIEHDGSLSRDDFYFGNDHSFNPVIFAHVQSYFLQDPIEIPIAAKARLARMNTSNTTNPDFSLDTAAMGATFVESAFYLSVFGDPVTGVAPRNWVNVFFEEERLPVAEGWTRRDTETNLTTLMAMAAKIVAATPATSLSVGFNLADASHA</sequence>
<dbReference type="GO" id="GO:0046872">
    <property type="term" value="F:metal ion binding"/>
    <property type="evidence" value="ECO:0007669"/>
    <property type="project" value="UniProtKB-KW"/>
</dbReference>